<evidence type="ECO:0000256" key="2">
    <source>
        <dbReference type="ARBA" id="ARBA00004434"/>
    </source>
</evidence>
<evidence type="ECO:0000256" key="17">
    <source>
        <dbReference type="ARBA" id="ARBA00023136"/>
    </source>
</evidence>
<dbReference type="GO" id="GO:0005525">
    <property type="term" value="F:GTP binding"/>
    <property type="evidence" value="ECO:0007669"/>
    <property type="project" value="UniProtKB-KW"/>
</dbReference>
<keyword evidence="15" id="KW-0496">Mitochondrion</keyword>
<evidence type="ECO:0000313" key="25">
    <source>
        <dbReference type="Proteomes" id="UP000596902"/>
    </source>
</evidence>
<comment type="caution">
    <text evidence="24">The sequence shown here is derived from an EMBL/GenBank/DDBJ whole genome shotgun (WGS) entry which is preliminary data.</text>
</comment>
<keyword evidence="22" id="KW-0175">Coiled coil</keyword>
<evidence type="ECO:0000256" key="4">
    <source>
        <dbReference type="ARBA" id="ARBA00008915"/>
    </source>
</evidence>
<keyword evidence="11" id="KW-0378">Hydrolase</keyword>
<comment type="subunit">
    <text evidence="20">Complex I is composed of 45 different subunits. Interacts with BCAP31.</text>
</comment>
<evidence type="ECO:0000256" key="5">
    <source>
        <dbReference type="ARBA" id="ARBA00018632"/>
    </source>
</evidence>
<evidence type="ECO:0000256" key="7">
    <source>
        <dbReference type="ARBA" id="ARBA00022660"/>
    </source>
</evidence>
<comment type="function">
    <text evidence="1">Accessory subunit of the mitochondrial membrane respiratory chain NADH dehydrogenase (Complex I), that is believed not to be involved in catalysis. Complex I functions in the transfer of electrons from NADH to the respiratory chain. The immediate electron acceptor for the enzyme is believed to be ubiquinone.</text>
</comment>
<dbReference type="CDD" id="cd17871">
    <property type="entry name" value="GPN2"/>
    <property type="match status" value="1"/>
</dbReference>
<evidence type="ECO:0000256" key="8">
    <source>
        <dbReference type="ARBA" id="ARBA00022692"/>
    </source>
</evidence>
<keyword evidence="12" id="KW-0809">Transit peptide</keyword>
<dbReference type="SUPFAM" id="SSF52540">
    <property type="entry name" value="P-loop containing nucleoside triphosphate hydrolases"/>
    <property type="match status" value="1"/>
</dbReference>
<dbReference type="PANTHER" id="PTHR21231">
    <property type="entry name" value="XPA-BINDING PROTEIN 1-RELATED"/>
    <property type="match status" value="1"/>
</dbReference>
<sequence>MPFAQLVIGPPGSGKSTYCDGMQQFMGAIERKCSVVNLDPANDHTSYQPALDVRDLVTIDDIMEQETLGPNGGVLFALEELEHNFDWLEEGLKELGDDYVLFDCPGQVELFTHHGSLRNIFFRLQKLGYRLVVVHLTDSIILSRPSLYVSSLLLALRSMLQMDLPHLNVLTKIDNLRNYPNLPFNLDFYTEVQDLQYLLPHLNREQTSGIPGPTTAGTNDVDPDDEPTSKFSALNKAIVELVEDFALVGFETLAVEDKKSMMTLLRAIDRAGGFAMGGIEGANDTVWQMAMRENGATMDARDVQERWLDRRDELDEEERKAWEDETKDMRDPPPQNAPQVIPTSKPPAKPLTKPKSQDSDDDMDDLEEMRQFMEKKNDTGINVPSRDLASGPHVSIFSDDPTLSRHKRKRSLFRSKHSRAQWVPEPDRDMSELLEFVLQHEEAFKNQYRLASLYADFRQQLEINPEGYHANIAAWTKALVDASRAGVVPRQGTTHDLLSIRAADELARALQHPQHGKPTCLPAVFHEAVQKKEMVPLKDFLTAKESIYKTSWIPSPWKVLQWSLRQVGVLGQVQAPAKMEVGNFVVVKNVEVAADEILKKMKEHTSTADRALSKTDFLKRFATVLNPTAPLTTNDLDIVLTFLARDKQAISYNEQTIKFKPEHEDVPLPVTEEDAAIANLRDTLANINAQISPIMEKIALADAAAREAVAAKQMVRAKAALRSKKLAESALKQRSDVALQLEQVYTDLQHAADQVEIVEAMRAGAAALKGLNEKVGGAEGVQGVVDAVNEQMATTEEITNIINETDQPLDEGEIDDEFEALERADREKREKEEAEKTAARLAELEAVEKKRKERESVKTDETEEQVDEASQSMARMSFRQPDDEMKDTEERRTAALVTLHTTMNSVRAATSASRTALTATARTAAPRRAFSQSQTTRSGHGPSYDPPSGWLFGVKPGEQYEKEGWENAMYWGFGGACAFGVVAYAFKPDTSIQTWALEEARRRLEAEGILSDPDTVKKE</sequence>
<evidence type="ECO:0000256" key="14">
    <source>
        <dbReference type="ARBA" id="ARBA00022989"/>
    </source>
</evidence>
<comment type="subcellular location">
    <subcellularLocation>
        <location evidence="2">Mitochondrion inner membrane</location>
        <topology evidence="2">Single-pass membrane protein</topology>
    </subcellularLocation>
</comment>
<evidence type="ECO:0000256" key="11">
    <source>
        <dbReference type="ARBA" id="ARBA00022801"/>
    </source>
</evidence>
<dbReference type="InterPro" id="IPR004130">
    <property type="entry name" value="Gpn"/>
</dbReference>
<keyword evidence="17" id="KW-0472">Membrane</keyword>
<evidence type="ECO:0000313" key="24">
    <source>
        <dbReference type="EMBL" id="KAF7671752.1"/>
    </source>
</evidence>
<keyword evidence="14" id="KW-1133">Transmembrane helix</keyword>
<dbReference type="Pfam" id="PF03029">
    <property type="entry name" value="ATP_bind_1"/>
    <property type="match status" value="1"/>
</dbReference>
<comment type="similarity">
    <text evidence="4">Belongs to the complex I NDUFB11 subunit family.</text>
</comment>
<dbReference type="InterPro" id="IPR005024">
    <property type="entry name" value="Snf7_fam"/>
</dbReference>
<evidence type="ECO:0000256" key="19">
    <source>
        <dbReference type="ARBA" id="ARBA00031387"/>
    </source>
</evidence>
<evidence type="ECO:0000256" key="20">
    <source>
        <dbReference type="ARBA" id="ARBA00046528"/>
    </source>
</evidence>
<accession>A0A8H7AYP0</accession>
<feature type="region of interest" description="Disordered" evidence="23">
    <location>
        <begin position="920"/>
        <end position="948"/>
    </location>
</feature>
<feature type="coiled-coil region" evidence="22">
    <location>
        <begin position="814"/>
        <end position="847"/>
    </location>
</feature>
<reference evidence="24" key="1">
    <citation type="submission" date="2020-01" db="EMBL/GenBank/DDBJ databases">
        <authorList>
            <person name="Feng Z.H.Z."/>
        </authorList>
    </citation>
    <scope>NUCLEOTIDE SEQUENCE</scope>
    <source>
        <strain evidence="24">CBS107.38</strain>
    </source>
</reference>
<dbReference type="AlphaFoldDB" id="A0A8H7AYP0"/>
<keyword evidence="16" id="KW-0342">GTP-binding</keyword>
<evidence type="ECO:0000256" key="23">
    <source>
        <dbReference type="SAM" id="MobiDB-lite"/>
    </source>
</evidence>
<dbReference type="FunFam" id="3.40.50.300:FF:000338">
    <property type="entry name" value="GPN-loop GTPase 2"/>
    <property type="match status" value="1"/>
</dbReference>
<keyword evidence="13" id="KW-0249">Electron transport</keyword>
<dbReference type="InterPro" id="IPR030231">
    <property type="entry name" value="Gpn2"/>
</dbReference>
<keyword evidence="10" id="KW-0999">Mitochondrion inner membrane</keyword>
<dbReference type="GO" id="GO:0005743">
    <property type="term" value="C:mitochondrial inner membrane"/>
    <property type="evidence" value="ECO:0007669"/>
    <property type="project" value="UniProtKB-SubCell"/>
</dbReference>
<evidence type="ECO:0000256" key="1">
    <source>
        <dbReference type="ARBA" id="ARBA00003195"/>
    </source>
</evidence>
<name>A0A8H7AYP0_9PLEO</name>
<dbReference type="Pfam" id="PF03357">
    <property type="entry name" value="Snf7"/>
    <property type="match status" value="1"/>
</dbReference>
<evidence type="ECO:0000256" key="15">
    <source>
        <dbReference type="ARBA" id="ARBA00023128"/>
    </source>
</evidence>
<feature type="compositionally biased region" description="Low complexity" evidence="23">
    <location>
        <begin position="920"/>
        <end position="929"/>
    </location>
</feature>
<evidence type="ECO:0000256" key="18">
    <source>
        <dbReference type="ARBA" id="ARBA00030753"/>
    </source>
</evidence>
<evidence type="ECO:0000256" key="9">
    <source>
        <dbReference type="ARBA" id="ARBA00022741"/>
    </source>
</evidence>
<evidence type="ECO:0000256" key="6">
    <source>
        <dbReference type="ARBA" id="ARBA00022448"/>
    </source>
</evidence>
<keyword evidence="8" id="KW-0812">Transmembrane</keyword>
<reference evidence="24" key="2">
    <citation type="submission" date="2020-08" db="EMBL/GenBank/DDBJ databases">
        <title>Draft Genome Sequence of Cumin Blight Pathogen Alternaria burnsii.</title>
        <authorList>
            <person name="Feng Z."/>
        </authorList>
    </citation>
    <scope>NUCLEOTIDE SEQUENCE</scope>
    <source>
        <strain evidence="24">CBS107.38</strain>
    </source>
</reference>
<dbReference type="Gene3D" id="6.10.140.1230">
    <property type="match status" value="1"/>
</dbReference>
<keyword evidence="9" id="KW-0547">Nucleotide-binding</keyword>
<evidence type="ECO:0000256" key="3">
    <source>
        <dbReference type="ARBA" id="ARBA00005290"/>
    </source>
</evidence>
<evidence type="ECO:0000256" key="21">
    <source>
        <dbReference type="ARBA" id="ARBA00080015"/>
    </source>
</evidence>
<proteinExistence type="inferred from homology"/>
<protein>
    <recommendedName>
        <fullName evidence="5">NADH dehydrogenase [ubiquinone] 1 beta subcomplex subunit 11, mitochondrial</fullName>
    </recommendedName>
    <alternativeName>
        <fullName evidence="21">ATP-binding domain 1 family member B homolog</fullName>
    </alternativeName>
    <alternativeName>
        <fullName evidence="19">Complex I-ESSS</fullName>
    </alternativeName>
    <alternativeName>
        <fullName evidence="18">NADH-ubiquinone oxidoreductase ESSS subunit</fullName>
    </alternativeName>
</protein>
<dbReference type="InterPro" id="IPR019329">
    <property type="entry name" value="NADH_UbQ_OxRdtase_ESSS_su"/>
</dbReference>
<dbReference type="Pfam" id="PF25880">
    <property type="entry name" value="WHD_CHMP7_1st"/>
    <property type="match status" value="1"/>
</dbReference>
<keyword evidence="7" id="KW-0679">Respiratory chain</keyword>
<dbReference type="GO" id="GO:0007034">
    <property type="term" value="P:vacuolar transport"/>
    <property type="evidence" value="ECO:0007669"/>
    <property type="project" value="InterPro"/>
</dbReference>
<comment type="similarity">
    <text evidence="3">Belongs to the GPN-loop GTPase family.</text>
</comment>
<dbReference type="GO" id="GO:0003924">
    <property type="term" value="F:GTPase activity"/>
    <property type="evidence" value="ECO:0007669"/>
    <property type="project" value="TreeGrafter"/>
</dbReference>
<dbReference type="Gene3D" id="3.40.50.300">
    <property type="entry name" value="P-loop containing nucleotide triphosphate hydrolases"/>
    <property type="match status" value="1"/>
</dbReference>
<dbReference type="RefSeq" id="XP_038782117.1">
    <property type="nucleotide sequence ID" value="XM_038935321.1"/>
</dbReference>
<keyword evidence="25" id="KW-1185">Reference proteome</keyword>
<dbReference type="Pfam" id="PF10183">
    <property type="entry name" value="ESSS"/>
    <property type="match status" value="1"/>
</dbReference>
<gene>
    <name evidence="24" type="ORF">GT037_010274</name>
</gene>
<feature type="compositionally biased region" description="Basic and acidic residues" evidence="23">
    <location>
        <begin position="847"/>
        <end position="860"/>
    </location>
</feature>
<organism evidence="24 25">
    <name type="scientific">Alternaria burnsii</name>
    <dbReference type="NCBI Taxonomy" id="1187904"/>
    <lineage>
        <taxon>Eukaryota</taxon>
        <taxon>Fungi</taxon>
        <taxon>Dikarya</taxon>
        <taxon>Ascomycota</taxon>
        <taxon>Pezizomycotina</taxon>
        <taxon>Dothideomycetes</taxon>
        <taxon>Pleosporomycetidae</taxon>
        <taxon>Pleosporales</taxon>
        <taxon>Pleosporineae</taxon>
        <taxon>Pleosporaceae</taxon>
        <taxon>Alternaria</taxon>
        <taxon>Alternaria sect. Alternaria</taxon>
    </lineage>
</organism>
<dbReference type="EMBL" id="JAAABM010000020">
    <property type="protein sequence ID" value="KAF7671752.1"/>
    <property type="molecule type" value="Genomic_DNA"/>
</dbReference>
<evidence type="ECO:0000256" key="12">
    <source>
        <dbReference type="ARBA" id="ARBA00022946"/>
    </source>
</evidence>
<dbReference type="Proteomes" id="UP000596902">
    <property type="component" value="Unassembled WGS sequence"/>
</dbReference>
<feature type="compositionally biased region" description="Basic and acidic residues" evidence="23">
    <location>
        <begin position="312"/>
        <end position="331"/>
    </location>
</feature>
<evidence type="ECO:0000256" key="16">
    <source>
        <dbReference type="ARBA" id="ARBA00023134"/>
    </source>
</evidence>
<dbReference type="InterPro" id="IPR027417">
    <property type="entry name" value="P-loop_NTPase"/>
</dbReference>
<keyword evidence="6" id="KW-0813">Transport</keyword>
<dbReference type="GeneID" id="62208499"/>
<evidence type="ECO:0000256" key="10">
    <source>
        <dbReference type="ARBA" id="ARBA00022792"/>
    </source>
</evidence>
<dbReference type="PANTHER" id="PTHR21231:SF3">
    <property type="entry name" value="GPN-LOOP GTPASE 2"/>
    <property type="match status" value="1"/>
</dbReference>
<feature type="region of interest" description="Disordered" evidence="23">
    <location>
        <begin position="847"/>
        <end position="887"/>
    </location>
</feature>
<evidence type="ECO:0000256" key="13">
    <source>
        <dbReference type="ARBA" id="ARBA00022982"/>
    </source>
</evidence>
<evidence type="ECO:0000256" key="22">
    <source>
        <dbReference type="SAM" id="Coils"/>
    </source>
</evidence>
<feature type="region of interest" description="Disordered" evidence="23">
    <location>
        <begin position="206"/>
        <end position="227"/>
    </location>
</feature>
<feature type="region of interest" description="Disordered" evidence="23">
    <location>
        <begin position="312"/>
        <end position="363"/>
    </location>
</feature>